<gene>
    <name evidence="3" type="ORF">IP93_00260</name>
</gene>
<proteinExistence type="predicted"/>
<dbReference type="PANTHER" id="PTHR12526">
    <property type="entry name" value="GLYCOSYLTRANSFERASE"/>
    <property type="match status" value="1"/>
</dbReference>
<evidence type="ECO:0000256" key="2">
    <source>
        <dbReference type="ARBA" id="ARBA00022679"/>
    </source>
</evidence>
<keyword evidence="4" id="KW-1185">Reference proteome</keyword>
<dbReference type="PANTHER" id="PTHR12526:SF510">
    <property type="entry name" value="D-INOSITOL 3-PHOSPHATE GLYCOSYLTRANSFERASE"/>
    <property type="match status" value="1"/>
</dbReference>
<name>A0A562M2U3_9GAMM</name>
<keyword evidence="1" id="KW-0328">Glycosyltransferase</keyword>
<comment type="caution">
    <text evidence="3">The sequence shown here is derived from an EMBL/GenBank/DDBJ whole genome shotgun (WGS) entry which is preliminary data.</text>
</comment>
<organism evidence="3 4">
    <name type="scientific">Aerolutibacter ruishenii</name>
    <dbReference type="NCBI Taxonomy" id="686800"/>
    <lineage>
        <taxon>Bacteria</taxon>
        <taxon>Pseudomonadati</taxon>
        <taxon>Pseudomonadota</taxon>
        <taxon>Gammaproteobacteria</taxon>
        <taxon>Lysobacterales</taxon>
        <taxon>Lysobacteraceae</taxon>
        <taxon>Aerolutibacter</taxon>
    </lineage>
</organism>
<evidence type="ECO:0000313" key="4">
    <source>
        <dbReference type="Proteomes" id="UP000316471"/>
    </source>
</evidence>
<dbReference type="EMBL" id="VLKP01000001">
    <property type="protein sequence ID" value="TWI14265.1"/>
    <property type="molecule type" value="Genomic_DNA"/>
</dbReference>
<protein>
    <submittedName>
        <fullName evidence="3">Glycosyl transferase family 1</fullName>
    </submittedName>
</protein>
<dbReference type="AlphaFoldDB" id="A0A562M2U3"/>
<sequence>MLFHRDFRGYTGGHGKVWDYFNHALALGWDAQVYLTADSLCDASNPWMETPERIVRAWQPGEADIVFLAGMDWQALPAGSDSSPGAPCVINLVQHVRHARPDPDLPLRDFLRRRAWRICVSTAVADAILATGEVNGPVRTIPAGLALPAVAQASGSRSGVFIGALKQPALGAALQAALRERGIASELSDGWLPRPRFLAALAGARVAVLLPHATEGFFLPGLEAMALGCPVVMPPCGGSGEYARDGVNCLMPPADVPALVTAVERLLSDRDSQSLVAAGRATAARHSLAAEREAFGHLLDEVCTP</sequence>
<dbReference type="GO" id="GO:0016757">
    <property type="term" value="F:glycosyltransferase activity"/>
    <property type="evidence" value="ECO:0007669"/>
    <property type="project" value="UniProtKB-KW"/>
</dbReference>
<accession>A0A562M2U3</accession>
<dbReference type="Gene3D" id="3.40.50.2000">
    <property type="entry name" value="Glycogen Phosphorylase B"/>
    <property type="match status" value="1"/>
</dbReference>
<dbReference type="Proteomes" id="UP000316471">
    <property type="component" value="Unassembled WGS sequence"/>
</dbReference>
<dbReference type="Pfam" id="PF13692">
    <property type="entry name" value="Glyco_trans_1_4"/>
    <property type="match status" value="1"/>
</dbReference>
<evidence type="ECO:0000313" key="3">
    <source>
        <dbReference type="EMBL" id="TWI14265.1"/>
    </source>
</evidence>
<evidence type="ECO:0000256" key="1">
    <source>
        <dbReference type="ARBA" id="ARBA00022676"/>
    </source>
</evidence>
<reference evidence="3 4" key="1">
    <citation type="journal article" date="2015" name="Stand. Genomic Sci.">
        <title>Genomic Encyclopedia of Bacterial and Archaeal Type Strains, Phase III: the genomes of soil and plant-associated and newly described type strains.</title>
        <authorList>
            <person name="Whitman W.B."/>
            <person name="Woyke T."/>
            <person name="Klenk H.P."/>
            <person name="Zhou Y."/>
            <person name="Lilburn T.G."/>
            <person name="Beck B.J."/>
            <person name="De Vos P."/>
            <person name="Vandamme P."/>
            <person name="Eisen J.A."/>
            <person name="Garrity G."/>
            <person name="Hugenholtz P."/>
            <person name="Kyrpides N.C."/>
        </authorList>
    </citation>
    <scope>NUCLEOTIDE SEQUENCE [LARGE SCALE GENOMIC DNA]</scope>
    <source>
        <strain evidence="3 4">CGMCC 1.10136</strain>
    </source>
</reference>
<dbReference type="SUPFAM" id="SSF53756">
    <property type="entry name" value="UDP-Glycosyltransferase/glycogen phosphorylase"/>
    <property type="match status" value="1"/>
</dbReference>
<keyword evidence="2 3" id="KW-0808">Transferase</keyword>